<dbReference type="Gene3D" id="1.10.238.10">
    <property type="entry name" value="EF-hand"/>
    <property type="match status" value="1"/>
</dbReference>
<dbReference type="GO" id="GO:0005509">
    <property type="term" value="F:calcium ion binding"/>
    <property type="evidence" value="ECO:0007669"/>
    <property type="project" value="InterPro"/>
</dbReference>
<dbReference type="InterPro" id="IPR011992">
    <property type="entry name" value="EF-hand-dom_pair"/>
</dbReference>
<keyword evidence="1" id="KW-0479">Metal-binding</keyword>
<evidence type="ECO:0000313" key="5">
    <source>
        <dbReference type="Ensembl" id="ENSPSMP00000015492.1"/>
    </source>
</evidence>
<dbReference type="PROSITE" id="PS50222">
    <property type="entry name" value="EF_HAND_2"/>
    <property type="match status" value="3"/>
</dbReference>
<evidence type="ECO:0000313" key="6">
    <source>
        <dbReference type="Proteomes" id="UP000694414"/>
    </source>
</evidence>
<dbReference type="Pfam" id="PF13499">
    <property type="entry name" value="EF-hand_7"/>
    <property type="match status" value="1"/>
</dbReference>
<dbReference type="Proteomes" id="UP000694414">
    <property type="component" value="Unplaced"/>
</dbReference>
<dbReference type="AlphaFoldDB" id="A0A8C8ZIB9"/>
<dbReference type="InterPro" id="IPR018247">
    <property type="entry name" value="EF_Hand_1_Ca_BS"/>
</dbReference>
<proteinExistence type="predicted"/>
<dbReference type="CDD" id="cd00051">
    <property type="entry name" value="EFh"/>
    <property type="match status" value="1"/>
</dbReference>
<feature type="domain" description="EF-hand" evidence="4">
    <location>
        <begin position="167"/>
        <end position="202"/>
    </location>
</feature>
<evidence type="ECO:0000259" key="4">
    <source>
        <dbReference type="PROSITE" id="PS50222"/>
    </source>
</evidence>
<keyword evidence="3" id="KW-0106">Calcium</keyword>
<dbReference type="PANTHER" id="PTHR23055:SF67">
    <property type="entry name" value="RIKEN CDNA 1700109H08 GENE"/>
    <property type="match status" value="1"/>
</dbReference>
<dbReference type="InterPro" id="IPR002048">
    <property type="entry name" value="EF_hand_dom"/>
</dbReference>
<evidence type="ECO:0000256" key="1">
    <source>
        <dbReference type="ARBA" id="ARBA00022723"/>
    </source>
</evidence>
<dbReference type="GeneTree" id="ENSGT00940000163856"/>
<dbReference type="PRINTS" id="PR00450">
    <property type="entry name" value="RECOVERIN"/>
</dbReference>
<dbReference type="Pfam" id="PF13202">
    <property type="entry name" value="EF-hand_5"/>
    <property type="match status" value="1"/>
</dbReference>
<dbReference type="Ensembl" id="ENSPSMT00000017979.1">
    <property type="protein sequence ID" value="ENSPSMP00000015492.1"/>
    <property type="gene ID" value="ENSPSMG00000011026.1"/>
</dbReference>
<dbReference type="PANTHER" id="PTHR23055">
    <property type="entry name" value="CALCIUM BINDING PROTEINS"/>
    <property type="match status" value="1"/>
</dbReference>
<evidence type="ECO:0000256" key="2">
    <source>
        <dbReference type="ARBA" id="ARBA00022737"/>
    </source>
</evidence>
<reference evidence="5" key="2">
    <citation type="submission" date="2025-09" db="UniProtKB">
        <authorList>
            <consortium name="Ensembl"/>
        </authorList>
    </citation>
    <scope>IDENTIFICATION</scope>
</reference>
<keyword evidence="6" id="KW-1185">Reference proteome</keyword>
<keyword evidence="2" id="KW-0677">Repeat</keyword>
<name>A0A8C8ZIB9_PROSS</name>
<evidence type="ECO:0000256" key="3">
    <source>
        <dbReference type="ARBA" id="ARBA00022837"/>
    </source>
</evidence>
<sequence length="226" mass="26128">MRTALYLCGIVSQNTQPQSNEEKSRLTLMNILQNKTVTVTKIKKSEIECLIRLFHHLVGRTDGSCDNVGLDRNTFRAILHSMFGMTDDMLMNRVFFAFDKDNDNRINVKEWVKGLSVFLRGTFEEKLKFCFEVYYLNGDGFISQEEIFDILKNSLHQQSSEEETDEGIKELVDIILKKMDYDNDGKISFADFEKAVREDRLLLEVFGPCLPEVKVQLQVNIPTSCF</sequence>
<dbReference type="PROSITE" id="PS00018">
    <property type="entry name" value="EF_HAND_1"/>
    <property type="match status" value="2"/>
</dbReference>
<feature type="domain" description="EF-hand" evidence="4">
    <location>
        <begin position="86"/>
        <end position="121"/>
    </location>
</feature>
<dbReference type="InterPro" id="IPR028846">
    <property type="entry name" value="Recoverin"/>
</dbReference>
<reference evidence="5" key="1">
    <citation type="submission" date="2025-08" db="UniProtKB">
        <authorList>
            <consortium name="Ensembl"/>
        </authorList>
    </citation>
    <scope>IDENTIFICATION</scope>
</reference>
<dbReference type="SMART" id="SM00054">
    <property type="entry name" value="EFh"/>
    <property type="match status" value="3"/>
</dbReference>
<feature type="domain" description="EF-hand" evidence="4">
    <location>
        <begin position="122"/>
        <end position="157"/>
    </location>
</feature>
<dbReference type="SUPFAM" id="SSF47473">
    <property type="entry name" value="EF-hand"/>
    <property type="match status" value="1"/>
</dbReference>
<protein>
    <recommendedName>
        <fullName evidence="4">EF-hand domain-containing protein</fullName>
    </recommendedName>
</protein>
<organism evidence="5 6">
    <name type="scientific">Prolemur simus</name>
    <name type="common">Greater bamboo lemur</name>
    <name type="synonym">Hapalemur simus</name>
    <dbReference type="NCBI Taxonomy" id="1328070"/>
    <lineage>
        <taxon>Eukaryota</taxon>
        <taxon>Metazoa</taxon>
        <taxon>Chordata</taxon>
        <taxon>Craniata</taxon>
        <taxon>Vertebrata</taxon>
        <taxon>Euteleostomi</taxon>
        <taxon>Mammalia</taxon>
        <taxon>Eutheria</taxon>
        <taxon>Euarchontoglires</taxon>
        <taxon>Primates</taxon>
        <taxon>Strepsirrhini</taxon>
        <taxon>Lemuriformes</taxon>
        <taxon>Lemuridae</taxon>
        <taxon>Prolemur</taxon>
    </lineage>
</organism>
<accession>A0A8C8ZIB9</accession>